<gene>
    <name evidence="3" type="ORF">SAMN04490247_2306</name>
</gene>
<evidence type="ECO:0000256" key="1">
    <source>
        <dbReference type="ARBA" id="ARBA00008645"/>
    </source>
</evidence>
<feature type="domain" description="AB hydrolase-1" evidence="2">
    <location>
        <begin position="18"/>
        <end position="251"/>
    </location>
</feature>
<proteinExistence type="inferred from homology"/>
<sequence>MRIRKRNNVQIYGNGTTPIMFAHGFGCDQQVWEYVIPEFFDTYQVILFDYVGSGRASVDAYSRDRYGFLDGYAQDVIEILDELNISDCIFVGHSVSGMIGLEVALKRPDLLSSTIMISSSPHFLNDGSYQGGYEEKDIQELLCMIDRDYREWTNYMAPISMKNINDPKLTEELEEMYADQNPEVIRQFAEVTFFLDMRDKLEKNTIPSLLLQTKEDNFVTKEAEIYLHEHLPYSEYVELDAEGHNPHISNPDEVTEQIMGYLQAKLWKSS</sequence>
<protein>
    <submittedName>
        <fullName evidence="3">Pimeloyl-ACP methyl ester carboxylesterase</fullName>
    </submittedName>
</protein>
<dbReference type="InterPro" id="IPR029058">
    <property type="entry name" value="AB_hydrolase_fold"/>
</dbReference>
<dbReference type="OrthoDB" id="9780932at2"/>
<evidence type="ECO:0000313" key="4">
    <source>
        <dbReference type="Proteomes" id="UP000199225"/>
    </source>
</evidence>
<dbReference type="Pfam" id="PF00561">
    <property type="entry name" value="Abhydrolase_1"/>
    <property type="match status" value="1"/>
</dbReference>
<comment type="similarity">
    <text evidence="1">Belongs to the AB hydrolase superfamily.</text>
</comment>
<evidence type="ECO:0000313" key="3">
    <source>
        <dbReference type="EMBL" id="SDJ55535.1"/>
    </source>
</evidence>
<dbReference type="SUPFAM" id="SSF53474">
    <property type="entry name" value="alpha/beta-Hydrolases"/>
    <property type="match status" value="1"/>
</dbReference>
<dbReference type="RefSeq" id="WP_093194019.1">
    <property type="nucleotide sequence ID" value="NZ_FNEV01000007.1"/>
</dbReference>
<organism evidence="3 4">
    <name type="scientific">Salimicrobium halophilum</name>
    <dbReference type="NCBI Taxonomy" id="86666"/>
    <lineage>
        <taxon>Bacteria</taxon>
        <taxon>Bacillati</taxon>
        <taxon>Bacillota</taxon>
        <taxon>Bacilli</taxon>
        <taxon>Bacillales</taxon>
        <taxon>Bacillaceae</taxon>
        <taxon>Salimicrobium</taxon>
    </lineage>
</organism>
<dbReference type="AlphaFoldDB" id="A0A1G8UR10"/>
<dbReference type="PANTHER" id="PTHR43039">
    <property type="entry name" value="ESTERASE-RELATED"/>
    <property type="match status" value="1"/>
</dbReference>
<dbReference type="PRINTS" id="PR00111">
    <property type="entry name" value="ABHYDROLASE"/>
</dbReference>
<dbReference type="InterPro" id="IPR000073">
    <property type="entry name" value="AB_hydrolase_1"/>
</dbReference>
<accession>A0A1G8UR10</accession>
<dbReference type="Proteomes" id="UP000199225">
    <property type="component" value="Unassembled WGS sequence"/>
</dbReference>
<dbReference type="STRING" id="86666.SAMN04490247_2306"/>
<dbReference type="EMBL" id="FNEV01000007">
    <property type="protein sequence ID" value="SDJ55535.1"/>
    <property type="molecule type" value="Genomic_DNA"/>
</dbReference>
<reference evidence="4" key="1">
    <citation type="submission" date="2016-10" db="EMBL/GenBank/DDBJ databases">
        <authorList>
            <person name="Varghese N."/>
            <person name="Submissions S."/>
        </authorList>
    </citation>
    <scope>NUCLEOTIDE SEQUENCE [LARGE SCALE GENOMIC DNA]</scope>
    <source>
        <strain evidence="4">DSM 4771</strain>
    </source>
</reference>
<evidence type="ECO:0000259" key="2">
    <source>
        <dbReference type="Pfam" id="PF00561"/>
    </source>
</evidence>
<keyword evidence="4" id="KW-1185">Reference proteome</keyword>
<name>A0A1G8UR10_9BACI</name>
<dbReference type="Gene3D" id="3.40.50.1820">
    <property type="entry name" value="alpha/beta hydrolase"/>
    <property type="match status" value="1"/>
</dbReference>